<proteinExistence type="predicted"/>
<feature type="region of interest" description="Disordered" evidence="1">
    <location>
        <begin position="1"/>
        <end position="27"/>
    </location>
</feature>
<gene>
    <name evidence="2" type="ORF">EYF80_000659</name>
</gene>
<dbReference type="AlphaFoldDB" id="A0A4Z2JHI9"/>
<accession>A0A4Z2JHI9</accession>
<evidence type="ECO:0000313" key="3">
    <source>
        <dbReference type="Proteomes" id="UP000314294"/>
    </source>
</evidence>
<dbReference type="EMBL" id="SRLO01000002">
    <property type="protein sequence ID" value="TNN89371.1"/>
    <property type="molecule type" value="Genomic_DNA"/>
</dbReference>
<comment type="caution">
    <text evidence="2">The sequence shown here is derived from an EMBL/GenBank/DDBJ whole genome shotgun (WGS) entry which is preliminary data.</text>
</comment>
<name>A0A4Z2JHI9_9TELE</name>
<keyword evidence="3" id="KW-1185">Reference proteome</keyword>
<evidence type="ECO:0000313" key="2">
    <source>
        <dbReference type="EMBL" id="TNN89371.1"/>
    </source>
</evidence>
<dbReference type="Proteomes" id="UP000314294">
    <property type="component" value="Unassembled WGS sequence"/>
</dbReference>
<reference evidence="2 3" key="1">
    <citation type="submission" date="2019-03" db="EMBL/GenBank/DDBJ databases">
        <title>First draft genome of Liparis tanakae, snailfish: a comprehensive survey of snailfish specific genes.</title>
        <authorList>
            <person name="Kim W."/>
            <person name="Song I."/>
            <person name="Jeong J.-H."/>
            <person name="Kim D."/>
            <person name="Kim S."/>
            <person name="Ryu S."/>
            <person name="Song J.Y."/>
            <person name="Lee S.K."/>
        </authorList>
    </citation>
    <scope>NUCLEOTIDE SEQUENCE [LARGE SCALE GENOMIC DNA]</scope>
    <source>
        <tissue evidence="2">Muscle</tissue>
    </source>
</reference>
<protein>
    <submittedName>
        <fullName evidence="2">Uncharacterized protein</fullName>
    </submittedName>
</protein>
<sequence length="66" mass="7885">MVAMFPEQSRSLVRRTRRSSSTNLRERSRATCCSARFSARFRFSHLRMERMERAGSQFRNDLEINI</sequence>
<organism evidence="2 3">
    <name type="scientific">Liparis tanakae</name>
    <name type="common">Tanaka's snailfish</name>
    <dbReference type="NCBI Taxonomy" id="230148"/>
    <lineage>
        <taxon>Eukaryota</taxon>
        <taxon>Metazoa</taxon>
        <taxon>Chordata</taxon>
        <taxon>Craniata</taxon>
        <taxon>Vertebrata</taxon>
        <taxon>Euteleostomi</taxon>
        <taxon>Actinopterygii</taxon>
        <taxon>Neopterygii</taxon>
        <taxon>Teleostei</taxon>
        <taxon>Neoteleostei</taxon>
        <taxon>Acanthomorphata</taxon>
        <taxon>Eupercaria</taxon>
        <taxon>Perciformes</taxon>
        <taxon>Cottioidei</taxon>
        <taxon>Cottales</taxon>
        <taxon>Liparidae</taxon>
        <taxon>Liparis</taxon>
    </lineage>
</organism>
<evidence type="ECO:0000256" key="1">
    <source>
        <dbReference type="SAM" id="MobiDB-lite"/>
    </source>
</evidence>